<sequence length="73" mass="8561">MVLTLSEFCELVIRRVQAANTCTQGLSSCPKKPRVEFECRGAVEALWLEVQSEMQRKYGLDMHRFEIRDRRDV</sequence>
<accession>A0A158HG79</accession>
<protein>
    <submittedName>
        <fullName evidence="1">Uncharacterized protein</fullName>
    </submittedName>
</protein>
<name>A0A158HG79_CABSO</name>
<dbReference type="AlphaFoldDB" id="A0A158HG79"/>
<evidence type="ECO:0000313" key="1">
    <source>
        <dbReference type="EMBL" id="SAL43354.1"/>
    </source>
</evidence>
<dbReference type="EMBL" id="FCOC02000017">
    <property type="protein sequence ID" value="SAL43354.1"/>
    <property type="molecule type" value="Genomic_DNA"/>
</dbReference>
<evidence type="ECO:0000313" key="2">
    <source>
        <dbReference type="Proteomes" id="UP000054893"/>
    </source>
</evidence>
<organism evidence="1 2">
    <name type="scientific">Caballeronia sordidicola</name>
    <name type="common">Burkholderia sordidicola</name>
    <dbReference type="NCBI Taxonomy" id="196367"/>
    <lineage>
        <taxon>Bacteria</taxon>
        <taxon>Pseudomonadati</taxon>
        <taxon>Pseudomonadota</taxon>
        <taxon>Betaproteobacteria</taxon>
        <taxon>Burkholderiales</taxon>
        <taxon>Burkholderiaceae</taxon>
        <taxon>Caballeronia</taxon>
    </lineage>
</organism>
<dbReference type="Proteomes" id="UP000054893">
    <property type="component" value="Unassembled WGS sequence"/>
</dbReference>
<gene>
    <name evidence="1" type="ORF">AWB64_04600</name>
</gene>
<reference evidence="1 2" key="1">
    <citation type="submission" date="2016-01" db="EMBL/GenBank/DDBJ databases">
        <authorList>
            <person name="Oliw E.H."/>
        </authorList>
    </citation>
    <scope>NUCLEOTIDE SEQUENCE [LARGE SCALE GENOMIC DNA]</scope>
    <source>
        <strain evidence="1">LMG 22029</strain>
    </source>
</reference>
<proteinExistence type="predicted"/>